<dbReference type="OrthoDB" id="199257at2759"/>
<dbReference type="AlphaFoldDB" id="A0A9N8HQ68"/>
<name>A0A9N8HQ68_9STRA</name>
<dbReference type="Proteomes" id="UP001153069">
    <property type="component" value="Unassembled WGS sequence"/>
</dbReference>
<dbReference type="EMBL" id="CAICTM010001406">
    <property type="protein sequence ID" value="CAB9523358.1"/>
    <property type="molecule type" value="Genomic_DNA"/>
</dbReference>
<keyword evidence="2" id="KW-1185">Reference proteome</keyword>
<protein>
    <submittedName>
        <fullName evidence="1">Uncharacterized protein</fullName>
    </submittedName>
</protein>
<reference evidence="1" key="1">
    <citation type="submission" date="2020-06" db="EMBL/GenBank/DDBJ databases">
        <authorList>
            <consortium name="Plant Systems Biology data submission"/>
        </authorList>
    </citation>
    <scope>NUCLEOTIDE SEQUENCE</scope>
    <source>
        <strain evidence="1">D6</strain>
    </source>
</reference>
<gene>
    <name evidence="1" type="ORF">SEMRO_1408_G270050.1</name>
</gene>
<evidence type="ECO:0000313" key="1">
    <source>
        <dbReference type="EMBL" id="CAB9523358.1"/>
    </source>
</evidence>
<sequence>MMIHQVSAALTRRCCHRANVIRCFSAIDKVAENKIAEWLHQRGDKMLEHGKKLPSDIHKAPAYSLGLRDDYVHTKILADNNIRPESVQRRIDLDQAWKETSDKIRASFEKSGQSVAEFIRASTTKKEFQQDMDKLHHMAKRVNDAIIDDSLRFNGRSPVPHARRFHFEERIKEAIENNQ</sequence>
<proteinExistence type="predicted"/>
<evidence type="ECO:0000313" key="2">
    <source>
        <dbReference type="Proteomes" id="UP001153069"/>
    </source>
</evidence>
<comment type="caution">
    <text evidence="1">The sequence shown here is derived from an EMBL/GenBank/DDBJ whole genome shotgun (WGS) entry which is preliminary data.</text>
</comment>
<organism evidence="1 2">
    <name type="scientific">Seminavis robusta</name>
    <dbReference type="NCBI Taxonomy" id="568900"/>
    <lineage>
        <taxon>Eukaryota</taxon>
        <taxon>Sar</taxon>
        <taxon>Stramenopiles</taxon>
        <taxon>Ochrophyta</taxon>
        <taxon>Bacillariophyta</taxon>
        <taxon>Bacillariophyceae</taxon>
        <taxon>Bacillariophycidae</taxon>
        <taxon>Naviculales</taxon>
        <taxon>Naviculaceae</taxon>
        <taxon>Seminavis</taxon>
    </lineage>
</organism>
<accession>A0A9N8HQ68</accession>